<dbReference type="CDD" id="cd16894">
    <property type="entry name" value="MltD-like"/>
    <property type="match status" value="1"/>
</dbReference>
<organism evidence="3 4">
    <name type="scientific">Nitrospira tepida</name>
    <dbReference type="NCBI Taxonomy" id="2973512"/>
    <lineage>
        <taxon>Bacteria</taxon>
        <taxon>Pseudomonadati</taxon>
        <taxon>Nitrospirota</taxon>
        <taxon>Nitrospiria</taxon>
        <taxon>Nitrospirales</taxon>
        <taxon>Nitrospiraceae</taxon>
        <taxon>Nitrospira</taxon>
    </lineage>
</organism>
<feature type="domain" description="LysM" evidence="2">
    <location>
        <begin position="280"/>
        <end position="323"/>
    </location>
</feature>
<dbReference type="Gene3D" id="1.10.530.10">
    <property type="match status" value="1"/>
</dbReference>
<sequence length="324" mass="37183">MPIVIDSQVESHIRYFNTAIRDRFEKWLLRLSHYRPLVERIFSEFELPTDLVYLSLVESGFNPYAYSRARATGPWQFMKGTARVYGLRVDSYVDERRDPIKSTVAAARYLRDLYDLFGTWPLAMAAYNAGEGKVMRALQKSQSESFVEISQTRFIRRETKEYVPRFMAATIIAKDPERFGFQLADVAPHDFDEVIVRRSIHLQSLAAASGVPFEVLKNLNPELRRYATPPGEAAYHLKVPLGAKSKIESVLERVPTWKATPEPRSFRSVKTKPPSSTTRKWYRVRGGDTLVSIAKRFGLSVEALKHRNRISARQLRAGELLAIR</sequence>
<evidence type="ECO:0000313" key="4">
    <source>
        <dbReference type="Proteomes" id="UP001179121"/>
    </source>
</evidence>
<dbReference type="InterPro" id="IPR018392">
    <property type="entry name" value="LysM"/>
</dbReference>
<protein>
    <submittedName>
        <fullName evidence="3">Enzyme</fullName>
    </submittedName>
</protein>
<dbReference type="CDD" id="cd00118">
    <property type="entry name" value="LysM"/>
    <property type="match status" value="1"/>
</dbReference>
<dbReference type="InterPro" id="IPR023346">
    <property type="entry name" value="Lysozyme-like_dom_sf"/>
</dbReference>
<dbReference type="SMART" id="SM00257">
    <property type="entry name" value="LysM"/>
    <property type="match status" value="1"/>
</dbReference>
<dbReference type="PANTHER" id="PTHR37423:SF2">
    <property type="entry name" value="MEMBRANE-BOUND LYTIC MUREIN TRANSGLYCOSYLASE C"/>
    <property type="match status" value="1"/>
</dbReference>
<dbReference type="SUPFAM" id="SSF54106">
    <property type="entry name" value="LysM domain"/>
    <property type="match status" value="1"/>
</dbReference>
<dbReference type="Pfam" id="PF01476">
    <property type="entry name" value="LysM"/>
    <property type="match status" value="1"/>
</dbReference>
<dbReference type="SUPFAM" id="SSF53955">
    <property type="entry name" value="Lysozyme-like"/>
    <property type="match status" value="1"/>
</dbReference>
<comment type="similarity">
    <text evidence="1">Belongs to the transglycosylase Slt family.</text>
</comment>
<gene>
    <name evidence="3" type="ORF">DNFV4_03627</name>
</gene>
<dbReference type="InterPro" id="IPR008258">
    <property type="entry name" value="Transglycosylase_SLT_dom_1"/>
</dbReference>
<dbReference type="InterPro" id="IPR036779">
    <property type="entry name" value="LysM_dom_sf"/>
</dbReference>
<evidence type="ECO:0000259" key="2">
    <source>
        <dbReference type="PROSITE" id="PS51782"/>
    </source>
</evidence>
<dbReference type="Proteomes" id="UP001179121">
    <property type="component" value="Chromosome"/>
</dbReference>
<accession>A0AA86N1Z7</accession>
<name>A0AA86N1Z7_9BACT</name>
<evidence type="ECO:0000313" key="3">
    <source>
        <dbReference type="EMBL" id="CAI4033194.1"/>
    </source>
</evidence>
<dbReference type="AlphaFoldDB" id="A0AA86N1Z7"/>
<reference evidence="3" key="1">
    <citation type="submission" date="2022-10" db="EMBL/GenBank/DDBJ databases">
        <authorList>
            <person name="Koch H."/>
        </authorList>
    </citation>
    <scope>NUCLEOTIDE SEQUENCE</scope>
    <source>
        <strain evidence="3">DNF</strain>
    </source>
</reference>
<dbReference type="EMBL" id="OX365700">
    <property type="protein sequence ID" value="CAI4033194.1"/>
    <property type="molecule type" value="Genomic_DNA"/>
</dbReference>
<keyword evidence="4" id="KW-1185">Reference proteome</keyword>
<dbReference type="Pfam" id="PF01464">
    <property type="entry name" value="SLT"/>
    <property type="match status" value="1"/>
</dbReference>
<dbReference type="PANTHER" id="PTHR37423">
    <property type="entry name" value="SOLUBLE LYTIC MUREIN TRANSGLYCOSYLASE-RELATED"/>
    <property type="match status" value="1"/>
</dbReference>
<proteinExistence type="inferred from homology"/>
<evidence type="ECO:0000256" key="1">
    <source>
        <dbReference type="ARBA" id="ARBA00007734"/>
    </source>
</evidence>
<dbReference type="KEGG" id="nti:DNFV4_03627"/>
<dbReference type="PROSITE" id="PS51782">
    <property type="entry name" value="LYSM"/>
    <property type="match status" value="1"/>
</dbReference>
<dbReference type="Gene3D" id="3.10.350.10">
    <property type="entry name" value="LysM domain"/>
    <property type="match status" value="1"/>
</dbReference>